<feature type="domain" description="Misato Segment II tubulin-like" evidence="5">
    <location>
        <begin position="3"/>
        <end position="119"/>
    </location>
</feature>
<comment type="subcellular location">
    <subcellularLocation>
        <location evidence="1">Mitochondrion</location>
    </subcellularLocation>
</comment>
<proteinExistence type="inferred from homology"/>
<accession>A0A8J4BBR2</accession>
<dbReference type="InterPro" id="IPR019605">
    <property type="entry name" value="Misato_II_tubulin-like"/>
</dbReference>
<dbReference type="InterPro" id="IPR049942">
    <property type="entry name" value="DML1/Misato"/>
</dbReference>
<evidence type="ECO:0000313" key="8">
    <source>
        <dbReference type="Proteomes" id="UP000747399"/>
    </source>
</evidence>
<evidence type="ECO:0000259" key="6">
    <source>
        <dbReference type="Pfam" id="PF14881"/>
    </source>
</evidence>
<dbReference type="InterPro" id="IPR036525">
    <property type="entry name" value="Tubulin/FtsZ_GTPase_sf"/>
</dbReference>
<dbReference type="AlphaFoldDB" id="A0A8J4BBR2"/>
<dbReference type="PANTHER" id="PTHR13391">
    <property type="entry name" value="MITOCHONDRIAL DISTRIBUTION REGULATOR MISATO"/>
    <property type="match status" value="1"/>
</dbReference>
<evidence type="ECO:0000256" key="1">
    <source>
        <dbReference type="ARBA" id="ARBA00004173"/>
    </source>
</evidence>
<protein>
    <recommendedName>
        <fullName evidence="9">Misato Segment II tubulin-like domain-containing protein</fullName>
    </recommendedName>
</protein>
<dbReference type="PANTHER" id="PTHR13391:SF0">
    <property type="entry name" value="PROTEIN MISATO HOMOLOG 1"/>
    <property type="match status" value="1"/>
</dbReference>
<reference evidence="7" key="1">
    <citation type="journal article" date="2021" name="Proc. Natl. Acad. Sci. U.S.A.">
        <title>Three genomes in the algal genus Volvox reveal the fate of a haploid sex-determining region after a transition to homothallism.</title>
        <authorList>
            <person name="Yamamoto K."/>
            <person name="Hamaji T."/>
            <person name="Kawai-Toyooka H."/>
            <person name="Matsuzaki R."/>
            <person name="Takahashi F."/>
            <person name="Nishimura Y."/>
            <person name="Kawachi M."/>
            <person name="Noguchi H."/>
            <person name="Minakuchi Y."/>
            <person name="Umen J.G."/>
            <person name="Toyoda A."/>
            <person name="Nozaki H."/>
        </authorList>
    </citation>
    <scope>NUCLEOTIDE SEQUENCE</scope>
    <source>
        <strain evidence="7">NIES-3780</strain>
    </source>
</reference>
<feature type="compositionally biased region" description="Low complexity" evidence="4">
    <location>
        <begin position="570"/>
        <end position="588"/>
    </location>
</feature>
<feature type="domain" description="DML1/Misato tubulin" evidence="6">
    <location>
        <begin position="173"/>
        <end position="375"/>
    </location>
</feature>
<comment type="similarity">
    <text evidence="2">Belongs to the misato family.</text>
</comment>
<evidence type="ECO:0000259" key="5">
    <source>
        <dbReference type="Pfam" id="PF10644"/>
    </source>
</evidence>
<dbReference type="GO" id="GO:0007005">
    <property type="term" value="P:mitochondrion organization"/>
    <property type="evidence" value="ECO:0007669"/>
    <property type="project" value="InterPro"/>
</dbReference>
<dbReference type="Proteomes" id="UP000747399">
    <property type="component" value="Unassembled WGS sequence"/>
</dbReference>
<evidence type="ECO:0000256" key="2">
    <source>
        <dbReference type="ARBA" id="ARBA00008507"/>
    </source>
</evidence>
<gene>
    <name evidence="7" type="ORF">Vafri_10997</name>
</gene>
<dbReference type="SUPFAM" id="SSF52490">
    <property type="entry name" value="Tubulin nucleotide-binding domain-like"/>
    <property type="match status" value="1"/>
</dbReference>
<comment type="caution">
    <text evidence="7">The sequence shown here is derived from an EMBL/GenBank/DDBJ whole genome shotgun (WGS) entry which is preliminary data.</text>
</comment>
<name>A0A8J4BBR2_9CHLO</name>
<dbReference type="GO" id="GO:0005739">
    <property type="term" value="C:mitochondrion"/>
    <property type="evidence" value="ECO:0007669"/>
    <property type="project" value="UniProtKB-SubCell"/>
</dbReference>
<evidence type="ECO:0008006" key="9">
    <source>
        <dbReference type="Google" id="ProtNLM"/>
    </source>
</evidence>
<feature type="region of interest" description="Disordered" evidence="4">
    <location>
        <begin position="556"/>
        <end position="588"/>
    </location>
</feature>
<dbReference type="EMBL" id="BNCO01000021">
    <property type="protein sequence ID" value="GIL55435.1"/>
    <property type="molecule type" value="Genomic_DNA"/>
</dbReference>
<dbReference type="InterPro" id="IPR029209">
    <property type="entry name" value="DML1/Misato_tubulin"/>
</dbReference>
<evidence type="ECO:0000256" key="4">
    <source>
        <dbReference type="SAM" id="MobiDB-lite"/>
    </source>
</evidence>
<evidence type="ECO:0000313" key="7">
    <source>
        <dbReference type="EMBL" id="GIL55435.1"/>
    </source>
</evidence>
<keyword evidence="8" id="KW-1185">Reference proteome</keyword>
<sequence length="667" mass="69450">MPKEIVTLSFGSYASFCSAHFWNLQDEAAGYSSREDWSGYAACIDHDVLFSETEGRNDGPAYRPRAVLFDVAGSSGGVSFSGDAVAVPPSAASVSSWRGACEVHRADPIPRSAFLERLSEHEDLDWETMGDDEAAKQQAALEAAARRLDPGGGGGGDASRGVTSSARASSGGVARYWTDFCKVVFNPRAVCSLPGSWTSPYEHSLAAGWGAAVDLLDSGAGRGGGGSGLIEDAVDRVRYMGEACGSLAGFQVLVDDLTGFGALAAAVLEEVVEEYSGRPLVLFSLRRPGQWERPQDCDSVGGPVSTASVTARVRDDLSQALALTRAAELAALYVPLAAPVVSGSLPYLSYNAPLPYHSSAILACGIDTALLPARLTGARSPLGEPLGATDLHSMVRLLRPGGVLSLVGLHLALPCPSLPAGVQQLQQQLDERVRPPHASGAVGTTVTAVGPRGEALRGNTVQLSLGADLASLTPGIIGRDDGRGGLGSRGASRAESYCLRGGRTDTGPVATASALEALDLLLLRQPHRMCVRHRCTAPMPLAVPLPFPQLFRSSVSQHGDVIPPKPEPPSSTVAGSSGMSGTSSSSGFAAARAAGESVHSVPVLTRLQVTGEFEGWVRRVGDLWARATVGAAGRAVLESWGFGRDDAAEIGSQLEDIRAAFIDEDEF</sequence>
<keyword evidence="3" id="KW-0496">Mitochondrion</keyword>
<dbReference type="Pfam" id="PF14881">
    <property type="entry name" value="Tubulin_3"/>
    <property type="match status" value="1"/>
</dbReference>
<evidence type="ECO:0000256" key="3">
    <source>
        <dbReference type="ARBA" id="ARBA00023128"/>
    </source>
</evidence>
<dbReference type="Pfam" id="PF10644">
    <property type="entry name" value="Misat_Tub_SegII"/>
    <property type="match status" value="1"/>
</dbReference>
<organism evidence="7 8">
    <name type="scientific">Volvox africanus</name>
    <dbReference type="NCBI Taxonomy" id="51714"/>
    <lineage>
        <taxon>Eukaryota</taxon>
        <taxon>Viridiplantae</taxon>
        <taxon>Chlorophyta</taxon>
        <taxon>core chlorophytes</taxon>
        <taxon>Chlorophyceae</taxon>
        <taxon>CS clade</taxon>
        <taxon>Chlamydomonadales</taxon>
        <taxon>Volvocaceae</taxon>
        <taxon>Volvox</taxon>
    </lineage>
</organism>
<dbReference type="Gene3D" id="3.40.50.1440">
    <property type="entry name" value="Tubulin/FtsZ, GTPase domain"/>
    <property type="match status" value="1"/>
</dbReference>